<dbReference type="STRING" id="1777141.AWB80_08176"/>
<reference evidence="1" key="1">
    <citation type="submission" date="2016-01" db="EMBL/GenBank/DDBJ databases">
        <authorList>
            <person name="Peeters C."/>
        </authorList>
    </citation>
    <scope>NUCLEOTIDE SEQUENCE [LARGE SCALE GENOMIC DNA]</scope>
    <source>
        <strain evidence="1">LMG 29323</strain>
    </source>
</reference>
<protein>
    <submittedName>
        <fullName evidence="1">TrfA protein</fullName>
    </submittedName>
</protein>
<name>A0A158E5D5_9BURK</name>
<dbReference type="Proteomes" id="UP000054911">
    <property type="component" value="Unassembled WGS sequence"/>
</dbReference>
<dbReference type="RefSeq" id="WP_061180341.1">
    <property type="nucleotide sequence ID" value="NZ_FCOE02000068.1"/>
</dbReference>
<dbReference type="OrthoDB" id="8481003at2"/>
<sequence>MSDKAIKIARKLEEEHTRQLPLKFTPSWSEDKRAMSKNLARTALFTVRKKGAPRERYDKTLLASMEGIELRYSGWQLDQDDHSVFMQLCHLARDENIGDEVHITGAQALNGLRWSDSEEDYARLRSCYERLLEGTVWLTVSSSVKRAFMKLHGSHLFSSVDADTANSADIDSTATRWTIKLNPDLANILCGNETTLIKWAAEKKLSPLANWLHRFFATHDTTEEPAVFKAETLHRLCGSRQMNMATWRQALKRALVEVEEVGFFKSQSMGPRPSWNVTVVNKTLKEIDVDPRWKRDIHRIGA</sequence>
<keyword evidence="2" id="KW-1185">Reference proteome</keyword>
<gene>
    <name evidence="1" type="ORF">AWB80_08176</name>
</gene>
<comment type="caution">
    <text evidence="1">The sequence shown here is derived from an EMBL/GenBank/DDBJ whole genome shotgun (WGS) entry which is preliminary data.</text>
</comment>
<organism evidence="1 2">
    <name type="scientific">Caballeronia pedi</name>
    <dbReference type="NCBI Taxonomy" id="1777141"/>
    <lineage>
        <taxon>Bacteria</taxon>
        <taxon>Pseudomonadati</taxon>
        <taxon>Pseudomonadota</taxon>
        <taxon>Betaproteobacteria</taxon>
        <taxon>Burkholderiales</taxon>
        <taxon>Burkholderiaceae</taxon>
        <taxon>Caballeronia</taxon>
    </lineage>
</organism>
<accession>A0A158E5D5</accession>
<proteinExistence type="predicted"/>
<dbReference type="AlphaFoldDB" id="A0A158E5D5"/>
<dbReference type="Pfam" id="PF07042">
    <property type="entry name" value="TrfA"/>
    <property type="match status" value="1"/>
</dbReference>
<evidence type="ECO:0000313" key="2">
    <source>
        <dbReference type="Proteomes" id="UP000054911"/>
    </source>
</evidence>
<evidence type="ECO:0000313" key="1">
    <source>
        <dbReference type="EMBL" id="SAL01646.1"/>
    </source>
</evidence>
<dbReference type="InterPro" id="IPR010751">
    <property type="entry name" value="TrfA"/>
</dbReference>
<dbReference type="EMBL" id="FCOE02000068">
    <property type="protein sequence ID" value="SAL01646.1"/>
    <property type="molecule type" value="Genomic_DNA"/>
</dbReference>